<evidence type="ECO:0000313" key="2">
    <source>
        <dbReference type="EMBL" id="KAK9147268.1"/>
    </source>
</evidence>
<evidence type="ECO:0008006" key="4">
    <source>
        <dbReference type="Google" id="ProtNLM"/>
    </source>
</evidence>
<dbReference type="EMBL" id="JBBNAG010000003">
    <property type="protein sequence ID" value="KAK9147268.1"/>
    <property type="molecule type" value="Genomic_DNA"/>
</dbReference>
<evidence type="ECO:0000313" key="3">
    <source>
        <dbReference type="Proteomes" id="UP001419268"/>
    </source>
</evidence>
<protein>
    <recommendedName>
        <fullName evidence="4">Forty-two-three domain-containing protein 1</fullName>
    </recommendedName>
</protein>
<keyword evidence="3" id="KW-1185">Reference proteome</keyword>
<proteinExistence type="predicted"/>
<sequence>MDVKPLTAEEEAIARRNDKKIDMTLDDIIKMSKSNASKGKKHRVSNKSQFFNGGVAGAAAKGNSGKMQRFMDSRSSLRQGYLAKRRSNFQDNQFPLAAEAARKAMTAPMRNRPFYNRNRGGVNWSRPRNGGVLVQRSEGSFVVKKQLQMKAPIKPKAQTLDSLFANMKEQRMKAQQNNGQRGFGGGQQQQGRRRFANFGRWRN</sequence>
<dbReference type="PANTHER" id="PTHR36048:SF1">
    <property type="entry name" value="RIBOSOME MATURATION FACTOR"/>
    <property type="match status" value="1"/>
</dbReference>
<dbReference type="PANTHER" id="PTHR36048">
    <property type="entry name" value="RIBOSOME MATURATION FACTOR"/>
    <property type="match status" value="1"/>
</dbReference>
<accession>A0AAP0K785</accession>
<feature type="region of interest" description="Disordered" evidence="1">
    <location>
        <begin position="111"/>
        <end position="130"/>
    </location>
</feature>
<organism evidence="2 3">
    <name type="scientific">Stephania cephalantha</name>
    <dbReference type="NCBI Taxonomy" id="152367"/>
    <lineage>
        <taxon>Eukaryota</taxon>
        <taxon>Viridiplantae</taxon>
        <taxon>Streptophyta</taxon>
        <taxon>Embryophyta</taxon>
        <taxon>Tracheophyta</taxon>
        <taxon>Spermatophyta</taxon>
        <taxon>Magnoliopsida</taxon>
        <taxon>Ranunculales</taxon>
        <taxon>Menispermaceae</taxon>
        <taxon>Menispermoideae</taxon>
        <taxon>Cissampelideae</taxon>
        <taxon>Stephania</taxon>
    </lineage>
</organism>
<name>A0AAP0K785_9MAGN</name>
<dbReference type="AlphaFoldDB" id="A0AAP0K785"/>
<comment type="caution">
    <text evidence="2">The sequence shown here is derived from an EMBL/GenBank/DDBJ whole genome shotgun (WGS) entry which is preliminary data.</text>
</comment>
<dbReference type="Proteomes" id="UP001419268">
    <property type="component" value="Unassembled WGS sequence"/>
</dbReference>
<gene>
    <name evidence="2" type="ORF">Scep_006025</name>
</gene>
<reference evidence="2 3" key="1">
    <citation type="submission" date="2024-01" db="EMBL/GenBank/DDBJ databases">
        <title>Genome assemblies of Stephania.</title>
        <authorList>
            <person name="Yang L."/>
        </authorList>
    </citation>
    <scope>NUCLEOTIDE SEQUENCE [LARGE SCALE GENOMIC DNA]</scope>
    <source>
        <strain evidence="2">JXDWG</strain>
        <tissue evidence="2">Leaf</tissue>
    </source>
</reference>
<feature type="region of interest" description="Disordered" evidence="1">
    <location>
        <begin position="177"/>
        <end position="203"/>
    </location>
</feature>
<feature type="compositionally biased region" description="Basic residues" evidence="1">
    <location>
        <begin position="191"/>
        <end position="203"/>
    </location>
</feature>
<evidence type="ECO:0000256" key="1">
    <source>
        <dbReference type="SAM" id="MobiDB-lite"/>
    </source>
</evidence>